<evidence type="ECO:0000313" key="3">
    <source>
        <dbReference type="Proteomes" id="UP001519535"/>
    </source>
</evidence>
<evidence type="ECO:0000256" key="1">
    <source>
        <dbReference type="SAM" id="MobiDB-lite"/>
    </source>
</evidence>
<dbReference type="RefSeq" id="WP_214091693.1">
    <property type="nucleotide sequence ID" value="NZ_JAHCLR010000005.1"/>
</dbReference>
<sequence length="174" mass="18650">MDSYPSDPHGDDDLAALDFSVGDQDEGSGLDAFDAYTAVEEDADDGGWASIDPLAQADEPDEVDIPGFLVTNPPGTVSVTAYMDGRVGSIELSPKVTDMTEAELADEIVVIARLAREKARSAQYVFISEVMQQLGPGTAETQEFLGRTMGLPSPAEAQEEEARVFSTRYASDHE</sequence>
<dbReference type="EMBL" id="JAHCLR010000005">
    <property type="protein sequence ID" value="MBS9532803.1"/>
    <property type="molecule type" value="Genomic_DNA"/>
</dbReference>
<protein>
    <submittedName>
        <fullName evidence="2">YbaB/EbfC family DNA-binding protein</fullName>
    </submittedName>
</protein>
<proteinExistence type="predicted"/>
<feature type="region of interest" description="Disordered" evidence="1">
    <location>
        <begin position="151"/>
        <end position="174"/>
    </location>
</feature>
<accession>A0ABS5REV6</accession>
<gene>
    <name evidence="2" type="ORF">KIH27_04275</name>
</gene>
<reference evidence="2 3" key="1">
    <citation type="submission" date="2021-05" db="EMBL/GenBank/DDBJ databases">
        <title>Mycobacterium acidophilum sp. nov., an extremely acid-tolerant member of the genus Mycobacterium.</title>
        <authorList>
            <person name="Xia J."/>
        </authorList>
    </citation>
    <scope>NUCLEOTIDE SEQUENCE [LARGE SCALE GENOMIC DNA]</scope>
    <source>
        <strain evidence="2 3">M1</strain>
    </source>
</reference>
<keyword evidence="3" id="KW-1185">Reference proteome</keyword>
<evidence type="ECO:0000313" key="2">
    <source>
        <dbReference type="EMBL" id="MBS9532803.1"/>
    </source>
</evidence>
<name>A0ABS5REV6_9MYCO</name>
<dbReference type="Proteomes" id="UP001519535">
    <property type="component" value="Unassembled WGS sequence"/>
</dbReference>
<dbReference type="GO" id="GO:0003677">
    <property type="term" value="F:DNA binding"/>
    <property type="evidence" value="ECO:0007669"/>
    <property type="project" value="UniProtKB-KW"/>
</dbReference>
<comment type="caution">
    <text evidence="2">The sequence shown here is derived from an EMBL/GenBank/DDBJ whole genome shotgun (WGS) entry which is preliminary data.</text>
</comment>
<keyword evidence="2" id="KW-0238">DNA-binding</keyword>
<feature type="region of interest" description="Disordered" evidence="1">
    <location>
        <begin position="1"/>
        <end position="28"/>
    </location>
</feature>
<organism evidence="2 3">
    <name type="scientific">Mycolicibacter acidiphilus</name>
    <dbReference type="NCBI Taxonomy" id="2835306"/>
    <lineage>
        <taxon>Bacteria</taxon>
        <taxon>Bacillati</taxon>
        <taxon>Actinomycetota</taxon>
        <taxon>Actinomycetes</taxon>
        <taxon>Mycobacteriales</taxon>
        <taxon>Mycobacteriaceae</taxon>
        <taxon>Mycolicibacter</taxon>
    </lineage>
</organism>